<dbReference type="EMBL" id="BMHI01000003">
    <property type="protein sequence ID" value="GGB28343.1"/>
    <property type="molecule type" value="Genomic_DNA"/>
</dbReference>
<sequence>MEPRMTNPAYLLDPSGIKGIQALAASVHGQGVPDATLELVHLRVSQINGCSWCLQYGMENAKKAGESDERLISIAGWRDAPYFTDDERAALLLAEHMTRIADSLDPVPDAVWDEVADRYDEKALAALVAWIATTNLFNRINVTTRQLAGTR</sequence>
<dbReference type="PANTHER" id="PTHR34846">
    <property type="entry name" value="4-CARBOXYMUCONOLACTONE DECARBOXYLASE FAMILY PROTEIN (AFU_ORTHOLOGUE AFUA_6G11590)"/>
    <property type="match status" value="1"/>
</dbReference>
<organism evidence="2 3">
    <name type="scientific">Flexivirga endophytica</name>
    <dbReference type="NCBI Taxonomy" id="1849103"/>
    <lineage>
        <taxon>Bacteria</taxon>
        <taxon>Bacillati</taxon>
        <taxon>Actinomycetota</taxon>
        <taxon>Actinomycetes</taxon>
        <taxon>Micrococcales</taxon>
        <taxon>Dermacoccaceae</taxon>
        <taxon>Flexivirga</taxon>
    </lineage>
</organism>
<dbReference type="Proteomes" id="UP000636793">
    <property type="component" value="Unassembled WGS sequence"/>
</dbReference>
<reference evidence="2" key="2">
    <citation type="submission" date="2020-09" db="EMBL/GenBank/DDBJ databases">
        <authorList>
            <person name="Sun Q."/>
            <person name="Zhou Y."/>
        </authorList>
    </citation>
    <scope>NUCLEOTIDE SEQUENCE</scope>
    <source>
        <strain evidence="2">CGMCC 1.15085</strain>
    </source>
</reference>
<dbReference type="GO" id="GO:0051920">
    <property type="term" value="F:peroxiredoxin activity"/>
    <property type="evidence" value="ECO:0007669"/>
    <property type="project" value="InterPro"/>
</dbReference>
<dbReference type="Pfam" id="PF02627">
    <property type="entry name" value="CMD"/>
    <property type="match status" value="1"/>
</dbReference>
<dbReference type="InterPro" id="IPR029032">
    <property type="entry name" value="AhpD-like"/>
</dbReference>
<accession>A0A916WSF3</accession>
<feature type="domain" description="Carboxymuconolactone decarboxylase-like" evidence="1">
    <location>
        <begin position="24"/>
        <end position="95"/>
    </location>
</feature>
<dbReference type="AlphaFoldDB" id="A0A916WSF3"/>
<dbReference type="PANTHER" id="PTHR34846:SF7">
    <property type="entry name" value="BLL7811 PROTEIN"/>
    <property type="match status" value="1"/>
</dbReference>
<dbReference type="Gene3D" id="1.20.1290.10">
    <property type="entry name" value="AhpD-like"/>
    <property type="match status" value="1"/>
</dbReference>
<name>A0A916WSF3_9MICO</name>
<evidence type="ECO:0000313" key="2">
    <source>
        <dbReference type="EMBL" id="GGB28343.1"/>
    </source>
</evidence>
<dbReference type="InterPro" id="IPR003779">
    <property type="entry name" value="CMD-like"/>
</dbReference>
<dbReference type="SUPFAM" id="SSF69118">
    <property type="entry name" value="AhpD-like"/>
    <property type="match status" value="1"/>
</dbReference>
<evidence type="ECO:0000313" key="3">
    <source>
        <dbReference type="Proteomes" id="UP000636793"/>
    </source>
</evidence>
<keyword evidence="3" id="KW-1185">Reference proteome</keyword>
<gene>
    <name evidence="2" type="ORF">GCM10011492_18200</name>
</gene>
<evidence type="ECO:0000259" key="1">
    <source>
        <dbReference type="Pfam" id="PF02627"/>
    </source>
</evidence>
<protein>
    <submittedName>
        <fullName evidence="2">Alkyl hydroperoxide reductase AhpD</fullName>
    </submittedName>
</protein>
<dbReference type="InterPro" id="IPR004675">
    <property type="entry name" value="AhpD_core"/>
</dbReference>
<reference evidence="2" key="1">
    <citation type="journal article" date="2014" name="Int. J. Syst. Evol. Microbiol.">
        <title>Complete genome sequence of Corynebacterium casei LMG S-19264T (=DSM 44701T), isolated from a smear-ripened cheese.</title>
        <authorList>
            <consortium name="US DOE Joint Genome Institute (JGI-PGF)"/>
            <person name="Walter F."/>
            <person name="Albersmeier A."/>
            <person name="Kalinowski J."/>
            <person name="Ruckert C."/>
        </authorList>
    </citation>
    <scope>NUCLEOTIDE SEQUENCE</scope>
    <source>
        <strain evidence="2">CGMCC 1.15085</strain>
    </source>
</reference>
<dbReference type="NCBIfam" id="TIGR00778">
    <property type="entry name" value="ahpD_dom"/>
    <property type="match status" value="1"/>
</dbReference>
<comment type="caution">
    <text evidence="2">The sequence shown here is derived from an EMBL/GenBank/DDBJ whole genome shotgun (WGS) entry which is preliminary data.</text>
</comment>
<proteinExistence type="predicted"/>